<sequence>MLTENDFTVKKLLIGTESWEIANTPMPTYGWRFYVKECLHSDNEQNNPITLTNNQEQIIQQINNQEQNNQEQIIQQINNQEQNNQERNIQQEKNNQENTASSEPPVQDLDFFTLGRRNGIFLTSDISWIDKIELQLHETFTEPNRVLKQSPFILEEKGWGEFLLFINIFIKDKKFEFKHFLKLFPSKSGEKSEIFLQKNKGIINEKIETIVFRTSNFGFSFHEESDEETFKLRKAIKWIVNEIEEKSGNRQ</sequence>
<dbReference type="GO" id="GO:0000785">
    <property type="term" value="C:chromatin"/>
    <property type="evidence" value="ECO:0007669"/>
    <property type="project" value="UniProtKB-ARBA"/>
</dbReference>
<feature type="coiled-coil region" evidence="6">
    <location>
        <begin position="63"/>
        <end position="99"/>
    </location>
</feature>
<dbReference type="Pfam" id="PF03366">
    <property type="entry name" value="YEATS"/>
    <property type="match status" value="1"/>
</dbReference>
<keyword evidence="9" id="KW-1185">Reference proteome</keyword>
<evidence type="ECO:0000313" key="8">
    <source>
        <dbReference type="EMBL" id="KRH93988.1"/>
    </source>
</evidence>
<proteinExistence type="predicted"/>
<dbReference type="InterPro" id="IPR005033">
    <property type="entry name" value="YEATS"/>
</dbReference>
<dbReference type="PANTHER" id="PTHR47573:SF1">
    <property type="entry name" value="PROTEIN AF-9 HOMOLOG"/>
    <property type="match status" value="1"/>
</dbReference>
<keyword evidence="3" id="KW-0804">Transcription</keyword>
<dbReference type="GO" id="GO:0005634">
    <property type="term" value="C:nucleus"/>
    <property type="evidence" value="ECO:0007669"/>
    <property type="project" value="UniProtKB-SubCell"/>
</dbReference>
<evidence type="ECO:0000259" key="7">
    <source>
        <dbReference type="PROSITE" id="PS51037"/>
    </source>
</evidence>
<reference evidence="8 9" key="1">
    <citation type="submission" date="2015-07" db="EMBL/GenBank/DDBJ databases">
        <title>The genome of Pseudoloma neurophilia, a relevant intracellular parasite of the zebrafish.</title>
        <authorList>
            <person name="Ndikumana S."/>
            <person name="Pelin A."/>
            <person name="Sanders J."/>
            <person name="Corradi N."/>
        </authorList>
    </citation>
    <scope>NUCLEOTIDE SEQUENCE [LARGE SCALE GENOMIC DNA]</scope>
    <source>
        <strain evidence="8 9">MK1</strain>
    </source>
</reference>
<dbReference type="AlphaFoldDB" id="A0A0R0M3D2"/>
<evidence type="ECO:0000256" key="3">
    <source>
        <dbReference type="ARBA" id="ARBA00023163"/>
    </source>
</evidence>
<dbReference type="OrthoDB" id="16041at2759"/>
<keyword evidence="8" id="KW-0648">Protein biosynthesis</keyword>
<dbReference type="VEuPathDB" id="MicrosporidiaDB:M153_4490003098"/>
<evidence type="ECO:0000313" key="9">
    <source>
        <dbReference type="Proteomes" id="UP000051530"/>
    </source>
</evidence>
<keyword evidence="4 5" id="KW-0539">Nucleus</keyword>
<keyword evidence="6" id="KW-0175">Coiled coil</keyword>
<dbReference type="Proteomes" id="UP000051530">
    <property type="component" value="Unassembled WGS sequence"/>
</dbReference>
<organism evidence="8 9">
    <name type="scientific">Pseudoloma neurophilia</name>
    <dbReference type="NCBI Taxonomy" id="146866"/>
    <lineage>
        <taxon>Eukaryota</taxon>
        <taxon>Fungi</taxon>
        <taxon>Fungi incertae sedis</taxon>
        <taxon>Microsporidia</taxon>
        <taxon>Pseudoloma</taxon>
    </lineage>
</organism>
<feature type="domain" description="YEATS" evidence="7">
    <location>
        <begin position="1"/>
        <end position="251"/>
    </location>
</feature>
<evidence type="ECO:0000256" key="1">
    <source>
        <dbReference type="ARBA" id="ARBA00022408"/>
    </source>
</evidence>
<dbReference type="Gene3D" id="2.60.40.1970">
    <property type="entry name" value="YEATS domain"/>
    <property type="match status" value="1"/>
</dbReference>
<accession>A0A0R0M3D2</accession>
<comment type="caution">
    <text evidence="8">The sequence shown here is derived from an EMBL/GenBank/DDBJ whole genome shotgun (WGS) entry which is preliminary data.</text>
</comment>
<protein>
    <recommendedName>
        <fullName evidence="1">Protein AF-9 homolog</fullName>
    </recommendedName>
</protein>
<keyword evidence="2" id="KW-0805">Transcription regulation</keyword>
<evidence type="ECO:0000256" key="6">
    <source>
        <dbReference type="SAM" id="Coils"/>
    </source>
</evidence>
<dbReference type="GO" id="GO:0006355">
    <property type="term" value="P:regulation of DNA-templated transcription"/>
    <property type="evidence" value="ECO:0007669"/>
    <property type="project" value="InterPro"/>
</dbReference>
<evidence type="ECO:0000256" key="5">
    <source>
        <dbReference type="PROSITE-ProRule" id="PRU00376"/>
    </source>
</evidence>
<dbReference type="GO" id="GO:0003743">
    <property type="term" value="F:translation initiation factor activity"/>
    <property type="evidence" value="ECO:0007669"/>
    <property type="project" value="UniProtKB-KW"/>
</dbReference>
<dbReference type="EMBL" id="LGUB01000162">
    <property type="protein sequence ID" value="KRH93988.1"/>
    <property type="molecule type" value="Genomic_DNA"/>
</dbReference>
<dbReference type="InterPro" id="IPR038704">
    <property type="entry name" value="YEAST_sf"/>
</dbReference>
<dbReference type="CDD" id="cd16887">
    <property type="entry name" value="YEATS"/>
    <property type="match status" value="1"/>
</dbReference>
<keyword evidence="8" id="KW-0396">Initiation factor</keyword>
<evidence type="ECO:0000256" key="4">
    <source>
        <dbReference type="ARBA" id="ARBA00023242"/>
    </source>
</evidence>
<comment type="subcellular location">
    <subcellularLocation>
        <location evidence="5">Nucleus</location>
    </subcellularLocation>
</comment>
<name>A0A0R0M3D2_9MICR</name>
<gene>
    <name evidence="8" type="ORF">M153_4490003098</name>
</gene>
<dbReference type="PANTHER" id="PTHR47573">
    <property type="entry name" value="PROTEIN AF-9 HOMOLOG"/>
    <property type="match status" value="1"/>
</dbReference>
<dbReference type="PROSITE" id="PS51037">
    <property type="entry name" value="YEATS"/>
    <property type="match status" value="1"/>
</dbReference>
<dbReference type="InterPro" id="IPR055129">
    <property type="entry name" value="YEATS_dom"/>
</dbReference>
<evidence type="ECO:0000256" key="2">
    <source>
        <dbReference type="ARBA" id="ARBA00023015"/>
    </source>
</evidence>